<feature type="compositionally biased region" description="Low complexity" evidence="9">
    <location>
        <begin position="8"/>
        <end position="32"/>
    </location>
</feature>
<keyword evidence="7" id="KW-0653">Protein transport</keyword>
<dbReference type="Gene3D" id="3.30.1520.10">
    <property type="entry name" value="Phox-like domain"/>
    <property type="match status" value="1"/>
</dbReference>
<evidence type="ECO:0000256" key="8">
    <source>
        <dbReference type="ARBA" id="ARBA00023136"/>
    </source>
</evidence>
<dbReference type="InterPro" id="IPR045734">
    <property type="entry name" value="Snx8_BAR_dom"/>
</dbReference>
<dbReference type="EMBL" id="JABELV010000008">
    <property type="protein sequence ID" value="KAG7571324.1"/>
    <property type="molecule type" value="Genomic_DNA"/>
</dbReference>
<evidence type="ECO:0000256" key="7">
    <source>
        <dbReference type="ARBA" id="ARBA00022927"/>
    </source>
</evidence>
<dbReference type="AlphaFoldDB" id="A0A8K0JRW8"/>
<dbReference type="Proteomes" id="UP000812966">
    <property type="component" value="Unassembled WGS sequence"/>
</dbReference>
<feature type="compositionally biased region" description="Polar residues" evidence="9">
    <location>
        <begin position="191"/>
        <end position="205"/>
    </location>
</feature>
<dbReference type="PANTHER" id="PTHR47554:SF1">
    <property type="entry name" value="SORTING NEXIN MVP1"/>
    <property type="match status" value="1"/>
</dbReference>
<evidence type="ECO:0000259" key="11">
    <source>
        <dbReference type="PROSITE" id="PS50195"/>
    </source>
</evidence>
<evidence type="ECO:0000313" key="13">
    <source>
        <dbReference type="Proteomes" id="UP000812966"/>
    </source>
</evidence>
<comment type="caution">
    <text evidence="12">The sequence shown here is derived from an EMBL/GenBank/DDBJ whole genome shotgun (WGS) entry which is preliminary data.</text>
</comment>
<dbReference type="SUPFAM" id="SSF47473">
    <property type="entry name" value="EF-hand"/>
    <property type="match status" value="1"/>
</dbReference>
<feature type="domain" description="EH" evidence="10">
    <location>
        <begin position="98"/>
        <end position="186"/>
    </location>
</feature>
<evidence type="ECO:0000256" key="3">
    <source>
        <dbReference type="ARBA" id="ARBA00010883"/>
    </source>
</evidence>
<dbReference type="Pfam" id="PF00787">
    <property type="entry name" value="PX"/>
    <property type="match status" value="1"/>
</dbReference>
<evidence type="ECO:0000256" key="5">
    <source>
        <dbReference type="ARBA" id="ARBA00022448"/>
    </source>
</evidence>
<feature type="compositionally biased region" description="Polar residues" evidence="9">
    <location>
        <begin position="216"/>
        <end position="247"/>
    </location>
</feature>
<dbReference type="Gene3D" id="1.10.238.10">
    <property type="entry name" value="EF-hand"/>
    <property type="match status" value="1"/>
</dbReference>
<dbReference type="GO" id="GO:0006623">
    <property type="term" value="P:protein targeting to vacuole"/>
    <property type="evidence" value="ECO:0007669"/>
    <property type="project" value="TreeGrafter"/>
</dbReference>
<dbReference type="GO" id="GO:0042147">
    <property type="term" value="P:retrograde transport, endosome to Golgi"/>
    <property type="evidence" value="ECO:0007669"/>
    <property type="project" value="InterPro"/>
</dbReference>
<feature type="region of interest" description="Disordered" evidence="9">
    <location>
        <begin position="179"/>
        <end position="252"/>
    </location>
</feature>
<keyword evidence="5" id="KW-0813">Transport</keyword>
<keyword evidence="8" id="KW-0472">Membrane</keyword>
<dbReference type="InterPro" id="IPR035704">
    <property type="entry name" value="SNX8/Mvp1_PX"/>
</dbReference>
<evidence type="ECO:0000313" key="12">
    <source>
        <dbReference type="EMBL" id="KAG7571324.1"/>
    </source>
</evidence>
<proteinExistence type="inferred from homology"/>
<dbReference type="InterPro" id="IPR011992">
    <property type="entry name" value="EF-hand-dom_pair"/>
</dbReference>
<dbReference type="CDD" id="cd06866">
    <property type="entry name" value="PX_SNX8_Mvp1p_like"/>
    <property type="match status" value="1"/>
</dbReference>
<evidence type="ECO:0000256" key="1">
    <source>
        <dbReference type="ARBA" id="ARBA00004287"/>
    </source>
</evidence>
<evidence type="ECO:0000256" key="9">
    <source>
        <dbReference type="SAM" id="MobiDB-lite"/>
    </source>
</evidence>
<protein>
    <recommendedName>
        <fullName evidence="4">Sorting nexin MVP1</fullName>
    </recommendedName>
</protein>
<dbReference type="GO" id="GO:0005768">
    <property type="term" value="C:endosome"/>
    <property type="evidence" value="ECO:0007669"/>
    <property type="project" value="TreeGrafter"/>
</dbReference>
<reference evidence="12" key="1">
    <citation type="submission" date="2020-04" db="EMBL/GenBank/DDBJ databases">
        <title>Analysis of mating type loci in Filobasidium floriforme.</title>
        <authorList>
            <person name="Nowrousian M."/>
        </authorList>
    </citation>
    <scope>NUCLEOTIDE SEQUENCE</scope>
    <source>
        <strain evidence="12">CBS 6242</strain>
    </source>
</reference>
<organism evidence="12 13">
    <name type="scientific">Filobasidium floriforme</name>
    <dbReference type="NCBI Taxonomy" id="5210"/>
    <lineage>
        <taxon>Eukaryota</taxon>
        <taxon>Fungi</taxon>
        <taxon>Dikarya</taxon>
        <taxon>Basidiomycota</taxon>
        <taxon>Agaricomycotina</taxon>
        <taxon>Tremellomycetes</taxon>
        <taxon>Filobasidiales</taxon>
        <taxon>Filobasidiaceae</taxon>
        <taxon>Filobasidium</taxon>
    </lineage>
</organism>
<feature type="domain" description="PX" evidence="11">
    <location>
        <begin position="304"/>
        <end position="412"/>
    </location>
</feature>
<name>A0A8K0JRW8_9TREE</name>
<dbReference type="Pfam" id="PF19566">
    <property type="entry name" value="Snx8_BAR_dom"/>
    <property type="match status" value="1"/>
</dbReference>
<dbReference type="GO" id="GO:0005829">
    <property type="term" value="C:cytosol"/>
    <property type="evidence" value="ECO:0007669"/>
    <property type="project" value="GOC"/>
</dbReference>
<comment type="subcellular location">
    <subcellularLocation>
        <location evidence="2">Cytoplasm</location>
    </subcellularLocation>
    <subcellularLocation>
        <location evidence="1">Membrane</location>
        <topology evidence="1">Peripheral membrane protein</topology>
        <orientation evidence="1">Cytoplasmic side</orientation>
    </subcellularLocation>
</comment>
<evidence type="ECO:0000256" key="2">
    <source>
        <dbReference type="ARBA" id="ARBA00004496"/>
    </source>
</evidence>
<dbReference type="PROSITE" id="PS50031">
    <property type="entry name" value="EH"/>
    <property type="match status" value="1"/>
</dbReference>
<dbReference type="SMART" id="SM00312">
    <property type="entry name" value="PX"/>
    <property type="match status" value="1"/>
</dbReference>
<sequence length="690" mass="74877">MPDVDPWSGVPSPSATPAPAAANVGTNNGGNSLPSMTASTPNLGSYARPVQAMMNRMPSGFAAGGGMISPGGGAAGYATMDKPAVLASGMNMLSETNLPSQYIMYWDSLDTDGSGLVSLAALNRLLSTSGLPASTNERIITLLLPSTAQSVNQEQFFAALGLVALAQGGKDVSIQRLNQTSPAEMPIPSLRMSSGITGTPSTSARPLQHPTPVRAYSQTSSNGFGALSTPTSNLYKDPASSSANNHSPWDVGPMKAGLPATMENVLESETNGNGYEVGFSQDAGGGAGAGFDEQGQIESTRGWWKDVETVQVTMMADKEGWFLQKYRLESDKRTHGTVTRRYSDFVWLLDCLTKRYPFRLLPSLPPKRMSPDQAFLEQRRKGLQRFINFVVNHPILKEDGCLGVFLAEPNFEGWRKRSKVNLDEESTQKKLGPNAEASIPQDVEQRIDAMRKQLPTLLDAHARLVVLAEKSVRRIEANSADQSRMAMTLATLSEACPQSCWRNADSSANPGGIGGAGCDLCKGVGRGLAAVGDAWGREAEDAERRTMALTLGTIESLKTQRDLYAAFRELLSRHDRLSKDNSDFLRKSVDAKQKKLDVVRDKRKVNWEVEEEKLSSAIAQDNAAIEALMTRRVHIKQCLWHELSIVLHSRQAAQATLGWRKFAEEKTRAHKGVAGLWQALATRLDDMPVD</sequence>
<dbReference type="GO" id="GO:0016020">
    <property type="term" value="C:membrane"/>
    <property type="evidence" value="ECO:0007669"/>
    <property type="project" value="UniProtKB-SubCell"/>
</dbReference>
<dbReference type="InterPro" id="IPR001683">
    <property type="entry name" value="PX_dom"/>
</dbReference>
<dbReference type="InterPro" id="IPR000261">
    <property type="entry name" value="EH_dom"/>
</dbReference>
<dbReference type="PROSITE" id="PS50195">
    <property type="entry name" value="PX"/>
    <property type="match status" value="1"/>
</dbReference>
<evidence type="ECO:0000259" key="10">
    <source>
        <dbReference type="PROSITE" id="PS50031"/>
    </source>
</evidence>
<evidence type="ECO:0000256" key="6">
    <source>
        <dbReference type="ARBA" id="ARBA00022490"/>
    </source>
</evidence>
<dbReference type="InterPro" id="IPR028662">
    <property type="entry name" value="SNX8/Mvp1"/>
</dbReference>
<evidence type="ECO:0000256" key="4">
    <source>
        <dbReference type="ARBA" id="ARBA00014268"/>
    </source>
</evidence>
<comment type="similarity">
    <text evidence="3">Belongs to the sorting nexin family.</text>
</comment>
<keyword evidence="6" id="KW-0963">Cytoplasm</keyword>
<dbReference type="SUPFAM" id="SSF64268">
    <property type="entry name" value="PX domain"/>
    <property type="match status" value="1"/>
</dbReference>
<keyword evidence="13" id="KW-1185">Reference proteome</keyword>
<dbReference type="InterPro" id="IPR036871">
    <property type="entry name" value="PX_dom_sf"/>
</dbReference>
<dbReference type="PANTHER" id="PTHR47554">
    <property type="entry name" value="SORTING NEXIN MVP1"/>
    <property type="match status" value="1"/>
</dbReference>
<dbReference type="GO" id="GO:0032266">
    <property type="term" value="F:phosphatidylinositol-3-phosphate binding"/>
    <property type="evidence" value="ECO:0007669"/>
    <property type="project" value="TreeGrafter"/>
</dbReference>
<gene>
    <name evidence="12" type="ORF">FFLO_00676</name>
</gene>
<feature type="region of interest" description="Disordered" evidence="9">
    <location>
        <begin position="1"/>
        <end position="40"/>
    </location>
</feature>
<accession>A0A8K0JRW8</accession>